<dbReference type="Proteomes" id="UP000033121">
    <property type="component" value="Unassembled WGS sequence"/>
</dbReference>
<accession>A0A0E9N5F1</accession>
<sequence length="294" mass="32790">MYRGLPICLLALLTFYGCEKAVSFDLDEQPPKLVVDGSIESTKPPMVVLSRSLDYFSEITPEILESSFVHGADITVSNGTLTHRLKEYAVEAPEATVYYYGIDSSDLATAFLGEFGKTYQLQISVEDQRYAATTVIPDLTKRIDSLGWMPSPNNPDTNKVVLLAAVTDPPGFGNYIRYFTSVNHEAYLPGLNSVYDDQIVDGQSYTIEVEKGVNRNEEIDFEDYSFFDRGDTVIVKFANIDKATYDFWRTMEYNYQSIGSPFSSPTKVLGNVSNGALGYFGGYAVQYKSIIIPK</sequence>
<evidence type="ECO:0000313" key="1">
    <source>
        <dbReference type="EMBL" id="GAO44570.1"/>
    </source>
</evidence>
<keyword evidence="2" id="KW-1185">Reference proteome</keyword>
<gene>
    <name evidence="1" type="ORF">FPE01S_03_06080</name>
</gene>
<dbReference type="STRING" id="1220578.FPE01S_03_06080"/>
<organism evidence="1 2">
    <name type="scientific">Flavihumibacter petaseus NBRC 106054</name>
    <dbReference type="NCBI Taxonomy" id="1220578"/>
    <lineage>
        <taxon>Bacteria</taxon>
        <taxon>Pseudomonadati</taxon>
        <taxon>Bacteroidota</taxon>
        <taxon>Chitinophagia</taxon>
        <taxon>Chitinophagales</taxon>
        <taxon>Chitinophagaceae</taxon>
        <taxon>Flavihumibacter</taxon>
    </lineage>
</organism>
<evidence type="ECO:0008006" key="3">
    <source>
        <dbReference type="Google" id="ProtNLM"/>
    </source>
</evidence>
<dbReference type="PROSITE" id="PS51257">
    <property type="entry name" value="PROKAR_LIPOPROTEIN"/>
    <property type="match status" value="1"/>
</dbReference>
<reference evidence="1 2" key="1">
    <citation type="submission" date="2015-04" db="EMBL/GenBank/DDBJ databases">
        <title>Whole genome shotgun sequence of Flavihumibacter petaseus NBRC 106054.</title>
        <authorList>
            <person name="Miyazawa S."/>
            <person name="Hosoyama A."/>
            <person name="Hashimoto M."/>
            <person name="Noguchi M."/>
            <person name="Tsuchikane K."/>
            <person name="Ohji S."/>
            <person name="Yamazoe A."/>
            <person name="Ichikawa N."/>
            <person name="Kimura A."/>
            <person name="Fujita N."/>
        </authorList>
    </citation>
    <scope>NUCLEOTIDE SEQUENCE [LARGE SCALE GENOMIC DNA]</scope>
    <source>
        <strain evidence="1 2">NBRC 106054</strain>
    </source>
</reference>
<protein>
    <recommendedName>
        <fullName evidence="3">DUF4249 domain-containing protein</fullName>
    </recommendedName>
</protein>
<dbReference type="InterPro" id="IPR025345">
    <property type="entry name" value="DUF4249"/>
</dbReference>
<dbReference type="Pfam" id="PF14054">
    <property type="entry name" value="DUF4249"/>
    <property type="match status" value="1"/>
</dbReference>
<evidence type="ECO:0000313" key="2">
    <source>
        <dbReference type="Proteomes" id="UP000033121"/>
    </source>
</evidence>
<dbReference type="EMBL" id="BBWV01000003">
    <property type="protein sequence ID" value="GAO44570.1"/>
    <property type="molecule type" value="Genomic_DNA"/>
</dbReference>
<comment type="caution">
    <text evidence="1">The sequence shown here is derived from an EMBL/GenBank/DDBJ whole genome shotgun (WGS) entry which is preliminary data.</text>
</comment>
<dbReference type="AlphaFoldDB" id="A0A0E9N5F1"/>
<dbReference type="RefSeq" id="WP_046370475.1">
    <property type="nucleotide sequence ID" value="NZ_BBWV01000003.1"/>
</dbReference>
<dbReference type="OrthoDB" id="647456at2"/>
<proteinExistence type="predicted"/>
<name>A0A0E9N5F1_9BACT</name>